<evidence type="ECO:0000256" key="2">
    <source>
        <dbReference type="ARBA" id="ARBA00022448"/>
    </source>
</evidence>
<keyword evidence="6 7" id="KW-0472">Membrane</keyword>
<evidence type="ECO:0000256" key="6">
    <source>
        <dbReference type="ARBA" id="ARBA00023136"/>
    </source>
</evidence>
<keyword evidence="2 7" id="KW-0813">Transport</keyword>
<proteinExistence type="inferred from homology"/>
<evidence type="ECO:0000256" key="3">
    <source>
        <dbReference type="ARBA" id="ARBA00022475"/>
    </source>
</evidence>
<feature type="transmembrane region" description="Helical" evidence="7">
    <location>
        <begin position="189"/>
        <end position="211"/>
    </location>
</feature>
<name>A0A8J3EYJ1_9BIFI</name>
<dbReference type="PANTHER" id="PTHR30151">
    <property type="entry name" value="ALKANE SULFONATE ABC TRANSPORTER-RELATED, MEMBRANE SUBUNIT"/>
    <property type="match status" value="1"/>
</dbReference>
<comment type="subcellular location">
    <subcellularLocation>
        <location evidence="1 7">Cell membrane</location>
        <topology evidence="1 7">Multi-pass membrane protein</topology>
    </subcellularLocation>
</comment>
<sequence length="269" mass="29395">MKQATGISQRTRRRRTAIARILPCTLTVIALIIVWQVWVSVAHIPSSVFSSPTEIIHATIEAWPTLKPALLITTYEGVIGFICACFCGIILGVACYSWRALNDAVFPLLSAAQTMPLISIAPLFLLWFGFEPMGKIVIVTLFALFPIAVQTIRGLQAVPQFFVDVALTCGATRTWTLWHVQLRVAARQIFGGIRISAAYVFATAATAEYLGARGGLGIWLQAAYNSFRTPLIFSATVVIIALTGILLLIIHAIERILLGPDERWDGSGQ</sequence>
<dbReference type="InterPro" id="IPR035906">
    <property type="entry name" value="MetI-like_sf"/>
</dbReference>
<dbReference type="AlphaFoldDB" id="A0A8J3EYJ1"/>
<dbReference type="CDD" id="cd06261">
    <property type="entry name" value="TM_PBP2"/>
    <property type="match status" value="1"/>
</dbReference>
<feature type="domain" description="ABC transmembrane type-1" evidence="8">
    <location>
        <begin position="70"/>
        <end position="250"/>
    </location>
</feature>
<evidence type="ECO:0000313" key="10">
    <source>
        <dbReference type="Proteomes" id="UP000619536"/>
    </source>
</evidence>
<dbReference type="PROSITE" id="PS50928">
    <property type="entry name" value="ABC_TM1"/>
    <property type="match status" value="1"/>
</dbReference>
<evidence type="ECO:0000256" key="7">
    <source>
        <dbReference type="RuleBase" id="RU363032"/>
    </source>
</evidence>
<dbReference type="RefSeq" id="WP_371866641.1">
    <property type="nucleotide sequence ID" value="NZ_BMDH01000002.1"/>
</dbReference>
<feature type="transmembrane region" description="Helical" evidence="7">
    <location>
        <begin position="231"/>
        <end position="253"/>
    </location>
</feature>
<dbReference type="GO" id="GO:0055085">
    <property type="term" value="P:transmembrane transport"/>
    <property type="evidence" value="ECO:0007669"/>
    <property type="project" value="InterPro"/>
</dbReference>
<keyword evidence="5 7" id="KW-1133">Transmembrane helix</keyword>
<evidence type="ECO:0000256" key="1">
    <source>
        <dbReference type="ARBA" id="ARBA00004651"/>
    </source>
</evidence>
<evidence type="ECO:0000256" key="4">
    <source>
        <dbReference type="ARBA" id="ARBA00022692"/>
    </source>
</evidence>
<dbReference type="InterPro" id="IPR000515">
    <property type="entry name" value="MetI-like"/>
</dbReference>
<feature type="transmembrane region" description="Helical" evidence="7">
    <location>
        <begin position="105"/>
        <end position="130"/>
    </location>
</feature>
<dbReference type="SUPFAM" id="SSF161098">
    <property type="entry name" value="MetI-like"/>
    <property type="match status" value="1"/>
</dbReference>
<evidence type="ECO:0000313" key="9">
    <source>
        <dbReference type="EMBL" id="GGI14287.1"/>
    </source>
</evidence>
<keyword evidence="4 7" id="KW-0812">Transmembrane</keyword>
<organism evidence="9 10">
    <name type="scientific">Galliscardovia ingluviei</name>
    <dbReference type="NCBI Taxonomy" id="1769422"/>
    <lineage>
        <taxon>Bacteria</taxon>
        <taxon>Bacillati</taxon>
        <taxon>Actinomycetota</taxon>
        <taxon>Actinomycetes</taxon>
        <taxon>Bifidobacteriales</taxon>
        <taxon>Bifidobacteriaceae</taxon>
        <taxon>Galliscardovia</taxon>
    </lineage>
</organism>
<comment type="similarity">
    <text evidence="7">Belongs to the binding-protein-dependent transport system permease family.</text>
</comment>
<dbReference type="EMBL" id="BMDH01000002">
    <property type="protein sequence ID" value="GGI14287.1"/>
    <property type="molecule type" value="Genomic_DNA"/>
</dbReference>
<accession>A0A8J3EYJ1</accession>
<reference evidence="9" key="1">
    <citation type="journal article" date="2014" name="Int. J. Syst. Evol. Microbiol.">
        <title>Complete genome sequence of Corynebacterium casei LMG S-19264T (=DSM 44701T), isolated from a smear-ripened cheese.</title>
        <authorList>
            <consortium name="US DOE Joint Genome Institute (JGI-PGF)"/>
            <person name="Walter F."/>
            <person name="Albersmeier A."/>
            <person name="Kalinowski J."/>
            <person name="Ruckert C."/>
        </authorList>
    </citation>
    <scope>NUCLEOTIDE SEQUENCE</scope>
    <source>
        <strain evidence="9">CCM 8606</strain>
    </source>
</reference>
<protein>
    <submittedName>
        <fullName evidence="9">ABC transporter permease</fullName>
    </submittedName>
</protein>
<dbReference type="Pfam" id="PF00528">
    <property type="entry name" value="BPD_transp_1"/>
    <property type="match status" value="1"/>
</dbReference>
<dbReference type="Proteomes" id="UP000619536">
    <property type="component" value="Unassembled WGS sequence"/>
</dbReference>
<dbReference type="GO" id="GO:0005886">
    <property type="term" value="C:plasma membrane"/>
    <property type="evidence" value="ECO:0007669"/>
    <property type="project" value="UniProtKB-SubCell"/>
</dbReference>
<evidence type="ECO:0000256" key="5">
    <source>
        <dbReference type="ARBA" id="ARBA00022989"/>
    </source>
</evidence>
<feature type="transmembrane region" description="Helical" evidence="7">
    <location>
        <begin position="78"/>
        <end position="98"/>
    </location>
</feature>
<reference evidence="9" key="2">
    <citation type="submission" date="2020-09" db="EMBL/GenBank/DDBJ databases">
        <authorList>
            <person name="Sun Q."/>
            <person name="Sedlacek I."/>
        </authorList>
    </citation>
    <scope>NUCLEOTIDE SEQUENCE</scope>
    <source>
        <strain evidence="9">CCM 8606</strain>
    </source>
</reference>
<comment type="caution">
    <text evidence="9">The sequence shown here is derived from an EMBL/GenBank/DDBJ whole genome shotgun (WGS) entry which is preliminary data.</text>
</comment>
<keyword evidence="3" id="KW-1003">Cell membrane</keyword>
<evidence type="ECO:0000259" key="8">
    <source>
        <dbReference type="PROSITE" id="PS50928"/>
    </source>
</evidence>
<feature type="transmembrane region" description="Helical" evidence="7">
    <location>
        <begin position="21"/>
        <end position="41"/>
    </location>
</feature>
<gene>
    <name evidence="9" type="ORF">GCM10007377_10180</name>
</gene>
<dbReference type="PANTHER" id="PTHR30151:SF20">
    <property type="entry name" value="ABC TRANSPORTER PERMEASE PROTEIN HI_0355-RELATED"/>
    <property type="match status" value="1"/>
</dbReference>
<dbReference type="Gene3D" id="1.10.3720.10">
    <property type="entry name" value="MetI-like"/>
    <property type="match status" value="1"/>
</dbReference>
<feature type="transmembrane region" description="Helical" evidence="7">
    <location>
        <begin position="136"/>
        <end position="155"/>
    </location>
</feature>
<keyword evidence="10" id="KW-1185">Reference proteome</keyword>